<evidence type="ECO:0000256" key="1">
    <source>
        <dbReference type="ARBA" id="ARBA00001966"/>
    </source>
</evidence>
<keyword evidence="2" id="KW-0004">4Fe-4S</keyword>
<dbReference type="OrthoDB" id="3231at2759"/>
<protein>
    <submittedName>
        <fullName evidence="3">Lipoyl synthase-like protein</fullName>
    </submittedName>
</protein>
<dbReference type="GO" id="GO:0051539">
    <property type="term" value="F:4 iron, 4 sulfur cluster binding"/>
    <property type="evidence" value="ECO:0007669"/>
    <property type="project" value="UniProtKB-KW"/>
</dbReference>
<reference evidence="3 4" key="1">
    <citation type="journal article" date="2018" name="Gigascience">
        <title>Genomes of trombidid mites reveal novel predicted allergens and laterally-transferred genes associated with secondary metabolism.</title>
        <authorList>
            <person name="Dong X."/>
            <person name="Chaisiri K."/>
            <person name="Xia D."/>
            <person name="Armstrong S.D."/>
            <person name="Fang Y."/>
            <person name="Donnelly M.J."/>
            <person name="Kadowaki T."/>
            <person name="McGarry J.W."/>
            <person name="Darby A.C."/>
            <person name="Makepeace B.L."/>
        </authorList>
    </citation>
    <scope>NUCLEOTIDE SEQUENCE [LARGE SCALE GENOMIC DNA]</scope>
    <source>
        <strain evidence="3">UoL-UT</strain>
    </source>
</reference>
<dbReference type="EMBL" id="NCKV01015094">
    <property type="protein sequence ID" value="RWS20856.1"/>
    <property type="molecule type" value="Genomic_DNA"/>
</dbReference>
<dbReference type="Proteomes" id="UP000288716">
    <property type="component" value="Unassembled WGS sequence"/>
</dbReference>
<gene>
    <name evidence="3" type="ORF">B4U80_03156</name>
</gene>
<organism evidence="3 4">
    <name type="scientific">Leptotrombidium deliense</name>
    <dbReference type="NCBI Taxonomy" id="299467"/>
    <lineage>
        <taxon>Eukaryota</taxon>
        <taxon>Metazoa</taxon>
        <taxon>Ecdysozoa</taxon>
        <taxon>Arthropoda</taxon>
        <taxon>Chelicerata</taxon>
        <taxon>Arachnida</taxon>
        <taxon>Acari</taxon>
        <taxon>Acariformes</taxon>
        <taxon>Trombidiformes</taxon>
        <taxon>Prostigmata</taxon>
        <taxon>Anystina</taxon>
        <taxon>Parasitengona</taxon>
        <taxon>Trombiculoidea</taxon>
        <taxon>Trombiculidae</taxon>
        <taxon>Leptotrombidium</taxon>
    </lineage>
</organism>
<feature type="non-terminal residue" evidence="3">
    <location>
        <position position="157"/>
    </location>
</feature>
<dbReference type="STRING" id="299467.A0A443S036"/>
<dbReference type="PANTHER" id="PTHR10949:SF0">
    <property type="entry name" value="LIPOYL SYNTHASE, MITOCHONDRIAL"/>
    <property type="match status" value="1"/>
</dbReference>
<keyword evidence="2" id="KW-0479">Metal-binding</keyword>
<feature type="non-terminal residue" evidence="3">
    <location>
        <position position="1"/>
    </location>
</feature>
<dbReference type="VEuPathDB" id="VectorBase:LDEU011184"/>
<dbReference type="SUPFAM" id="SSF102114">
    <property type="entry name" value="Radical SAM enzymes"/>
    <property type="match status" value="1"/>
</dbReference>
<dbReference type="InterPro" id="IPR003698">
    <property type="entry name" value="Lipoyl_synth"/>
</dbReference>
<sequence length="157" mass="18151">NEIRRRSTNLVECLTSYFTVDLIGVETVAILGLDVNAHYVETLNKDIIMKTTLMMGFGENDEIKKTIEDLREADVDCLTLGQYMQPTKTHLKVVEYVTPEKFKFWEEYGNKACFMYTASGLSVRSSYKSYLTEVDSRVDRYYAVIDCSFWVASFLKK</sequence>
<dbReference type="PANTHER" id="PTHR10949">
    <property type="entry name" value="LIPOYL SYNTHASE"/>
    <property type="match status" value="1"/>
</dbReference>
<dbReference type="GO" id="GO:0005739">
    <property type="term" value="C:mitochondrion"/>
    <property type="evidence" value="ECO:0007669"/>
    <property type="project" value="TreeGrafter"/>
</dbReference>
<dbReference type="GO" id="GO:0016992">
    <property type="term" value="F:lipoate synthase activity"/>
    <property type="evidence" value="ECO:0007669"/>
    <property type="project" value="InterPro"/>
</dbReference>
<dbReference type="AlphaFoldDB" id="A0A443S036"/>
<evidence type="ECO:0000256" key="2">
    <source>
        <dbReference type="ARBA" id="ARBA00022485"/>
    </source>
</evidence>
<keyword evidence="4" id="KW-1185">Reference proteome</keyword>
<evidence type="ECO:0000313" key="4">
    <source>
        <dbReference type="Proteomes" id="UP000288716"/>
    </source>
</evidence>
<comment type="caution">
    <text evidence="3">The sequence shown here is derived from an EMBL/GenBank/DDBJ whole genome shotgun (WGS) entry which is preliminary data.</text>
</comment>
<proteinExistence type="predicted"/>
<evidence type="ECO:0000313" key="3">
    <source>
        <dbReference type="EMBL" id="RWS20856.1"/>
    </source>
</evidence>
<comment type="cofactor">
    <cofactor evidence="1">
        <name>[4Fe-4S] cluster</name>
        <dbReference type="ChEBI" id="CHEBI:49883"/>
    </cofactor>
</comment>
<dbReference type="InterPro" id="IPR058240">
    <property type="entry name" value="rSAM_sf"/>
</dbReference>
<keyword evidence="2" id="KW-0411">Iron-sulfur</keyword>
<accession>A0A443S036</accession>
<keyword evidence="2" id="KW-0408">Iron</keyword>
<name>A0A443S036_9ACAR</name>